<proteinExistence type="predicted"/>
<protein>
    <submittedName>
        <fullName evidence="2">Uncharacterized protein</fullName>
    </submittedName>
</protein>
<dbReference type="AlphaFoldDB" id="A0A6J8ED69"/>
<feature type="region of interest" description="Disordered" evidence="1">
    <location>
        <begin position="233"/>
        <end position="255"/>
    </location>
</feature>
<reference evidence="2 3" key="1">
    <citation type="submission" date="2020-06" db="EMBL/GenBank/DDBJ databases">
        <authorList>
            <person name="Li R."/>
            <person name="Bekaert M."/>
        </authorList>
    </citation>
    <scope>NUCLEOTIDE SEQUENCE [LARGE SCALE GENOMIC DNA]</scope>
    <source>
        <strain evidence="3">wild</strain>
    </source>
</reference>
<dbReference type="OrthoDB" id="10049726at2759"/>
<gene>
    <name evidence="2" type="ORF">MCOR_50409</name>
</gene>
<organism evidence="2 3">
    <name type="scientific">Mytilus coruscus</name>
    <name type="common">Sea mussel</name>
    <dbReference type="NCBI Taxonomy" id="42192"/>
    <lineage>
        <taxon>Eukaryota</taxon>
        <taxon>Metazoa</taxon>
        <taxon>Spiralia</taxon>
        <taxon>Lophotrochozoa</taxon>
        <taxon>Mollusca</taxon>
        <taxon>Bivalvia</taxon>
        <taxon>Autobranchia</taxon>
        <taxon>Pteriomorphia</taxon>
        <taxon>Mytilida</taxon>
        <taxon>Mytiloidea</taxon>
        <taxon>Mytilidae</taxon>
        <taxon>Mytilinae</taxon>
        <taxon>Mytilus</taxon>
    </lineage>
</organism>
<sequence>MLESSPCDILWNRCRHLYYRATEKTFVTTNAKSTRDQFCLKSPTVTNTSQTLSSPPSVKLNIKSTSKSHAYCFLCKKPGPKLVVVPPSARCSVFKSNEVLFQKLSKEVVQLTQRKTTGKTDGGCDICIDLKHMLKSNIEDIKAWVEKDDVFVIRWVVESAYARTKQWIYLDHFLPTNQVPHNGNYVCIVYAISSKFSPPVSTGFARHQNLSSFGVRNWGANVCDAAAVVGPIDASESDDYDDEDDETTDVTENEQ</sequence>
<name>A0A6J8ED69_MYTCO</name>
<dbReference type="EMBL" id="CACVKT020008820">
    <property type="protein sequence ID" value="CAC5417936.1"/>
    <property type="molecule type" value="Genomic_DNA"/>
</dbReference>
<keyword evidence="3" id="KW-1185">Reference proteome</keyword>
<evidence type="ECO:0000256" key="1">
    <source>
        <dbReference type="SAM" id="MobiDB-lite"/>
    </source>
</evidence>
<accession>A0A6J8ED69</accession>
<dbReference type="Proteomes" id="UP000507470">
    <property type="component" value="Unassembled WGS sequence"/>
</dbReference>
<evidence type="ECO:0000313" key="2">
    <source>
        <dbReference type="EMBL" id="CAC5417936.1"/>
    </source>
</evidence>
<evidence type="ECO:0000313" key="3">
    <source>
        <dbReference type="Proteomes" id="UP000507470"/>
    </source>
</evidence>
<feature type="compositionally biased region" description="Acidic residues" evidence="1">
    <location>
        <begin position="235"/>
        <end position="255"/>
    </location>
</feature>